<organism evidence="3 4">
    <name type="scientific">Streptomyces niveiscabiei</name>
    <dbReference type="NCBI Taxonomy" id="164115"/>
    <lineage>
        <taxon>Bacteria</taxon>
        <taxon>Bacillati</taxon>
        <taxon>Actinomycetota</taxon>
        <taxon>Actinomycetes</taxon>
        <taxon>Kitasatosporales</taxon>
        <taxon>Streptomycetaceae</taxon>
        <taxon>Streptomyces</taxon>
    </lineage>
</organism>
<dbReference type="Pfam" id="PF13472">
    <property type="entry name" value="Lipase_GDSL_2"/>
    <property type="match status" value="1"/>
</dbReference>
<dbReference type="SUPFAM" id="SSF52266">
    <property type="entry name" value="SGNH hydrolase"/>
    <property type="match status" value="1"/>
</dbReference>
<accession>A0ABW9I0F3</accession>
<feature type="region of interest" description="Disordered" evidence="1">
    <location>
        <begin position="264"/>
        <end position="315"/>
    </location>
</feature>
<name>A0ABW9I0F3_9ACTN</name>
<dbReference type="PANTHER" id="PTHR30383:SF5">
    <property type="entry name" value="SGNH HYDROLASE-TYPE ESTERASE DOMAIN-CONTAINING PROTEIN"/>
    <property type="match status" value="1"/>
</dbReference>
<comment type="caution">
    <text evidence="3">The sequence shown here is derived from an EMBL/GenBank/DDBJ whole genome shotgun (WGS) entry which is preliminary data.</text>
</comment>
<sequence>MRWSHPVRLLTAWYARVFLRSLRHLDPRTVHRVNGVYVPGGRAAGDVAGDEIRLVVLGDSTALGIGVGKAREAPGAVLGQWLAEETGRAVRVWVYGRFGATTPSLAGKVEQAVSVRPDLVVLLTGANDSLLPVPLGRAARALGRHVRRLVGEGAAVVAAVSPDAGCGGAIPGFLGRLLSLRCRRLGRLQARHALRAGARIVSFRDDGFRTHRARLIAGDGFHPSAAGYELHAGRLMHAMLASLANPRLPAVHAALCLRRTGSLRPTSRRVARTPDSHAAPTASSGEYEVQVLPPKRRRGSVPGQAEGRTRARTEV</sequence>
<feature type="domain" description="SGNH hydrolase-type esterase" evidence="2">
    <location>
        <begin position="56"/>
        <end position="230"/>
    </location>
</feature>
<dbReference type="InterPro" id="IPR013830">
    <property type="entry name" value="SGNH_hydro"/>
</dbReference>
<dbReference type="EMBL" id="JBJVNI010000022">
    <property type="protein sequence ID" value="MFM9613809.1"/>
    <property type="molecule type" value="Genomic_DNA"/>
</dbReference>
<dbReference type="PANTHER" id="PTHR30383">
    <property type="entry name" value="THIOESTERASE 1/PROTEASE 1/LYSOPHOSPHOLIPASE L1"/>
    <property type="match status" value="1"/>
</dbReference>
<dbReference type="Gene3D" id="3.40.50.1110">
    <property type="entry name" value="SGNH hydrolase"/>
    <property type="match status" value="1"/>
</dbReference>
<evidence type="ECO:0000313" key="4">
    <source>
        <dbReference type="Proteomes" id="UP001631957"/>
    </source>
</evidence>
<dbReference type="RefSeq" id="WP_109362219.1">
    <property type="nucleotide sequence ID" value="NZ_JBJVNI010000022.1"/>
</dbReference>
<evidence type="ECO:0000313" key="3">
    <source>
        <dbReference type="EMBL" id="MFM9613809.1"/>
    </source>
</evidence>
<keyword evidence="4" id="KW-1185">Reference proteome</keyword>
<proteinExistence type="predicted"/>
<dbReference type="Proteomes" id="UP001631957">
    <property type="component" value="Unassembled WGS sequence"/>
</dbReference>
<reference evidence="3 4" key="1">
    <citation type="submission" date="2024-12" db="EMBL/GenBank/DDBJ databases">
        <title>Forecasting of Potato common scab and diversities of Pathogenic streptomyces spp. in china.</title>
        <authorList>
            <person name="Handique U."/>
            <person name="Wu J."/>
        </authorList>
    </citation>
    <scope>NUCLEOTIDE SEQUENCE [LARGE SCALE GENOMIC DNA]</scope>
    <source>
        <strain evidence="3 4">ZRIMU1530</strain>
    </source>
</reference>
<protein>
    <submittedName>
        <fullName evidence="3">GDSL-type esterase/lipase family protein</fullName>
    </submittedName>
</protein>
<dbReference type="InterPro" id="IPR036514">
    <property type="entry name" value="SGNH_hydro_sf"/>
</dbReference>
<evidence type="ECO:0000256" key="1">
    <source>
        <dbReference type="SAM" id="MobiDB-lite"/>
    </source>
</evidence>
<evidence type="ECO:0000259" key="2">
    <source>
        <dbReference type="Pfam" id="PF13472"/>
    </source>
</evidence>
<dbReference type="InterPro" id="IPR051532">
    <property type="entry name" value="Ester_Hydrolysis_Enzymes"/>
</dbReference>
<gene>
    <name evidence="3" type="ORF">ACKI18_34625</name>
</gene>